<feature type="compositionally biased region" description="Pro residues" evidence="1">
    <location>
        <begin position="674"/>
        <end position="694"/>
    </location>
</feature>
<feature type="region of interest" description="Disordered" evidence="1">
    <location>
        <begin position="222"/>
        <end position="245"/>
    </location>
</feature>
<feature type="region of interest" description="Disordered" evidence="1">
    <location>
        <begin position="56"/>
        <end position="147"/>
    </location>
</feature>
<feature type="domain" description="Putative zinc-finger" evidence="2">
    <location>
        <begin position="1260"/>
        <end position="1280"/>
    </location>
</feature>
<dbReference type="Proteomes" id="UP001066276">
    <property type="component" value="Chromosome 4_2"/>
</dbReference>
<reference evidence="3" key="1">
    <citation type="journal article" date="2022" name="bioRxiv">
        <title>Sequencing and chromosome-scale assembly of the giantPleurodeles waltlgenome.</title>
        <authorList>
            <person name="Brown T."/>
            <person name="Elewa A."/>
            <person name="Iarovenko S."/>
            <person name="Subramanian E."/>
            <person name="Araus A.J."/>
            <person name="Petzold A."/>
            <person name="Susuki M."/>
            <person name="Suzuki K.-i.T."/>
            <person name="Hayashi T."/>
            <person name="Toyoda A."/>
            <person name="Oliveira C."/>
            <person name="Osipova E."/>
            <person name="Leigh N.D."/>
            <person name="Simon A."/>
            <person name="Yun M.H."/>
        </authorList>
    </citation>
    <scope>NUCLEOTIDE SEQUENCE</scope>
    <source>
        <strain evidence="3">20211129_DDA</strain>
        <tissue evidence="3">Liver</tissue>
    </source>
</reference>
<evidence type="ECO:0000256" key="1">
    <source>
        <dbReference type="SAM" id="MobiDB-lite"/>
    </source>
</evidence>
<feature type="compositionally biased region" description="Basic and acidic residues" evidence="1">
    <location>
        <begin position="1000"/>
        <end position="1020"/>
    </location>
</feature>
<feature type="compositionally biased region" description="Acidic residues" evidence="1">
    <location>
        <begin position="615"/>
        <end position="625"/>
    </location>
</feature>
<dbReference type="PANTHER" id="PTHR21563:SF3">
    <property type="entry name" value="ZINC FINGER C3H1 DOMAIN-CONTAINING PROTEIN"/>
    <property type="match status" value="1"/>
</dbReference>
<proteinExistence type="predicted"/>
<dbReference type="Gene3D" id="1.25.40.10">
    <property type="entry name" value="Tetratricopeptide repeat domain"/>
    <property type="match status" value="3"/>
</dbReference>
<dbReference type="GO" id="GO:0000178">
    <property type="term" value="C:exosome (RNase complex)"/>
    <property type="evidence" value="ECO:0007669"/>
    <property type="project" value="TreeGrafter"/>
</dbReference>
<feature type="compositionally biased region" description="Acidic residues" evidence="1">
    <location>
        <begin position="419"/>
        <end position="429"/>
    </location>
</feature>
<feature type="region of interest" description="Disordered" evidence="1">
    <location>
        <begin position="418"/>
        <end position="442"/>
    </location>
</feature>
<feature type="region of interest" description="Disordered" evidence="1">
    <location>
        <begin position="1103"/>
        <end position="1123"/>
    </location>
</feature>
<feature type="compositionally biased region" description="Basic and acidic residues" evidence="1">
    <location>
        <begin position="589"/>
        <end position="603"/>
    </location>
</feature>
<evidence type="ECO:0000259" key="2">
    <source>
        <dbReference type="Pfam" id="PF10650"/>
    </source>
</evidence>
<dbReference type="Pfam" id="PF10650">
    <property type="entry name" value="zf-C3H1"/>
    <property type="match status" value="1"/>
</dbReference>
<dbReference type="EMBL" id="JANPWB010000008">
    <property type="protein sequence ID" value="KAJ1165395.1"/>
    <property type="molecule type" value="Genomic_DNA"/>
</dbReference>
<dbReference type="InterPro" id="IPR019607">
    <property type="entry name" value="Putative_zinc-finger_domain"/>
</dbReference>
<feature type="compositionally biased region" description="Acidic residues" evidence="1">
    <location>
        <begin position="69"/>
        <end position="83"/>
    </location>
</feature>
<dbReference type="SUPFAM" id="SSF48452">
    <property type="entry name" value="TPR-like"/>
    <property type="match status" value="2"/>
</dbReference>
<dbReference type="InterPro" id="IPR039278">
    <property type="entry name" value="Red1"/>
</dbReference>
<evidence type="ECO:0000313" key="4">
    <source>
        <dbReference type="Proteomes" id="UP001066276"/>
    </source>
</evidence>
<dbReference type="GO" id="GO:0005634">
    <property type="term" value="C:nucleus"/>
    <property type="evidence" value="ECO:0007669"/>
    <property type="project" value="TreeGrafter"/>
</dbReference>
<evidence type="ECO:0000313" key="3">
    <source>
        <dbReference type="EMBL" id="KAJ1165395.1"/>
    </source>
</evidence>
<comment type="caution">
    <text evidence="3">The sequence shown here is derived from an EMBL/GenBank/DDBJ whole genome shotgun (WGS) entry which is preliminary data.</text>
</comment>
<dbReference type="SMART" id="SM00386">
    <property type="entry name" value="HAT"/>
    <property type="match status" value="5"/>
</dbReference>
<keyword evidence="4" id="KW-1185">Reference proteome</keyword>
<feature type="region of interest" description="Disordered" evidence="1">
    <location>
        <begin position="670"/>
        <end position="741"/>
    </location>
</feature>
<organism evidence="3 4">
    <name type="scientific">Pleurodeles waltl</name>
    <name type="common">Iberian ribbed newt</name>
    <dbReference type="NCBI Taxonomy" id="8319"/>
    <lineage>
        <taxon>Eukaryota</taxon>
        <taxon>Metazoa</taxon>
        <taxon>Chordata</taxon>
        <taxon>Craniata</taxon>
        <taxon>Vertebrata</taxon>
        <taxon>Euteleostomi</taxon>
        <taxon>Amphibia</taxon>
        <taxon>Batrachia</taxon>
        <taxon>Caudata</taxon>
        <taxon>Salamandroidea</taxon>
        <taxon>Salamandridae</taxon>
        <taxon>Pleurodelinae</taxon>
        <taxon>Pleurodeles</taxon>
    </lineage>
</organism>
<feature type="region of interest" description="Disordered" evidence="1">
    <location>
        <begin position="1000"/>
        <end position="1027"/>
    </location>
</feature>
<accession>A0AAV7SMV7</accession>
<name>A0AAV7SMV7_PLEWA</name>
<feature type="region of interest" description="Disordered" evidence="1">
    <location>
        <begin position="1371"/>
        <end position="1392"/>
    </location>
</feature>
<dbReference type="InterPro" id="IPR011990">
    <property type="entry name" value="TPR-like_helical_dom_sf"/>
</dbReference>
<protein>
    <recommendedName>
        <fullName evidence="2">Putative zinc-finger domain-containing protein</fullName>
    </recommendedName>
</protein>
<feature type="region of interest" description="Disordered" evidence="1">
    <location>
        <begin position="820"/>
        <end position="841"/>
    </location>
</feature>
<feature type="compositionally biased region" description="Basic and acidic residues" evidence="1">
    <location>
        <begin position="530"/>
        <end position="568"/>
    </location>
</feature>
<dbReference type="GO" id="GO:0006396">
    <property type="term" value="P:RNA processing"/>
    <property type="evidence" value="ECO:0007669"/>
    <property type="project" value="InterPro"/>
</dbReference>
<dbReference type="InterPro" id="IPR003107">
    <property type="entry name" value="HAT"/>
</dbReference>
<dbReference type="PANTHER" id="PTHR21563">
    <property type="entry name" value="ZINC FINGER C3H1 DOMAIN-CONTAINING PROTEIN"/>
    <property type="match status" value="1"/>
</dbReference>
<feature type="compositionally biased region" description="Basic and acidic residues" evidence="1">
    <location>
        <begin position="475"/>
        <end position="487"/>
    </location>
</feature>
<feature type="region of interest" description="Disordered" evidence="1">
    <location>
        <begin position="475"/>
        <end position="647"/>
    </location>
</feature>
<feature type="region of interest" description="Disordered" evidence="1">
    <location>
        <begin position="1"/>
        <end position="26"/>
    </location>
</feature>
<sequence length="2067" mass="236173">MALSRELAQDCGRQQTRGRKRGRKVRFRQAVRSSCRIVTRSASLRSVTVVPTAVMADAELGGLSPKEEGELEDGEISDADSGDPQDGGEVAGPASRYPVVRRAAFRRSYSPLPNAYRHKDPQYRSPPAGSMRPQQQQCEGNPRPSFWERSSTVLDRLRYRGGGRGRVTRGTLRKPYWEDERGGRDWIWGGGAVEKPSRNFGSNNTGSNWRDATSRKSILPLKNFGRSPTRKAGYSSSTKTEGSGDESFEDLLIKYKQIKLELEYIKKDEKLALCTREENVQYDSSKTAEPRDPPVTENNSIAKDIDRDVKIIKHIQKGIKHVNKDVKVVKIVSKQADLSKPINQDIIDLTKDESAGNKETSPMQKELKAFQAFEIKPLRQKLAFPVDQNKLETDLNVLDYPKELELVEDGKELLVVKDESEEPSPDQEENGASCESNASDLASESILIEDEEEISELHLRLLALQSASKKWHQKEMEVMKESKEKLMKPKNIQHKIKAGSKTYSGKKVSPSYAAKQALRKQKTKAWLKLQQEKEQERRQKEEEEQRKRSEEEERRKREEEIRKIRDLSNQEEQYNRFMKLVGGRKRSKDKSSDCDLKRSEKQTSDGAGGIYQYDNYEEVAMDTDSETNSPGASPVRQSSVEYFPPPPQTSLPPILGVQAITTVYADGLVCAPHQLPPPPPPLPPEEPEQPPKPPFADEEEEEEMLLREELLKSLMTKRTYKPEETSSNSGPPSPPAQDGKVLQRINLSAVSINTVSLPRKPNLKILRGPRPKRQVISLPKHKSVVVTLNNDSDSESDVEQSNSNTSVFGGLEFMIKEARRTAEASKPKVSEKENDPMRTPEALPEDKKIEYRLLKEEIASREKQRLIKGEHLRTNSSPANSDVEIDSTGRKTMIATHVTEAEAKHRKHKILLMKDESVLKHLLQQEAKKKESVRLAETKMSKLCEQMQATEKILSANRIFLKKLQEQIHKVQQRVLVKKSLALKYGEELARAKAVASQEIGKRKQEQDNVRPNKIFKVDHSPASSPKKNAAELIALEKKRLQKLEYEYALKIQKLKETQALKTKELPLESPVLEEPAFTLPQPSLHDLTQDKITIDTEENDMDDEVLSTSTRERRRSFRESTSFTKPNLKHTETVLNKEAICKPAKKASETPELFHGLNISELKKLHAKAESLKELLAKSLSLTVPLSDKHLCGKEISLNMDIVTAHTKHNEIKPFPFGPYHSPLLFFKSYRFSPYFRTKERLYLSSVSYSNMIEPKKCFCRFDLTGTCNDDDCQWQHMRDCTLSRKELFQDILSYNLTLIGCSEGSTDEEIGTAAEKYVDRLFGVNRDRMSMDQMAVLLVSKINESKHHTPPHTTWKDKRKWRPRYWRKPVSDCSSSSSDEDESAQKPVKHAFPKELKRNVPALDAVVTPDDVRYFTNETDDITNLEASVLEKPYDVQLWLKLAYRYLNQTDGTASERLDSTLNVLARALEHNRENTEIWCHYLKLFSKRGAKEEVQEMCETAVEYSPSYKLWWTFLDLENSFDGKDYVCSRMLQFLMKAAESSKKSEHLSFQLLETLLLRVQLSLFTGRHQNAAALLQNALKSADEPILAEHLTASDRCLAWLAYIHLIEFNALPSSLYDPASSNPSRIVSRQPFLIPWQVPEDVKTSPDMLLAVFEDAISSCTDEILTADKRIIACLPLYLNMISLQKLLNRYEAAVELCERLLESCPTNCELLEALVFLHVHMDKKEKAWNVWSTAFKKNPQNAQLFYSMCKFLVLQKREEKIPLLMQDFVASFFETIDAERGLKVLLCDLLNFPMDLDFKSPPFKEGLTEEFLNQQNPYLWLIYCLWQSIHGNSGDAVDAFETALGAVMQQDILHNLWMDYLVFTNRKCLEANNRLQQFKWFTDLVNRCLVTAPTRQPIPFSTADYWTNYEFHNRVISFYLSCIPGSQHSKTLERLCSMMPSNPGLALRMLQEECLENGDHIWNLQAKMFTYNIPSCMAIWKIAIAVECLLKGQKEVHRLYQKALQKLPLCAALWKDQLLFEASEGGKTDNLRKIVSKCQEVGVSLDELLNLNISSTESRNH</sequence>
<feature type="compositionally biased region" description="Polar residues" evidence="1">
    <location>
        <begin position="626"/>
        <end position="640"/>
    </location>
</feature>
<feature type="compositionally biased region" description="Basic residues" evidence="1">
    <location>
        <begin position="16"/>
        <end position="26"/>
    </location>
</feature>
<gene>
    <name evidence="3" type="ORF">NDU88_005823</name>
</gene>